<dbReference type="OrthoDB" id="5598848at2759"/>
<dbReference type="Proteomes" id="UP001143981">
    <property type="component" value="Unassembled WGS sequence"/>
</dbReference>
<feature type="region of interest" description="Disordered" evidence="1">
    <location>
        <begin position="361"/>
        <end position="416"/>
    </location>
</feature>
<reference evidence="2" key="1">
    <citation type="submission" date="2022-07" db="EMBL/GenBank/DDBJ databases">
        <title>Phylogenomic reconstructions and comparative analyses of Kickxellomycotina fungi.</title>
        <authorList>
            <person name="Reynolds N.K."/>
            <person name="Stajich J.E."/>
            <person name="Barry K."/>
            <person name="Grigoriev I.V."/>
            <person name="Crous P."/>
            <person name="Smith M.E."/>
        </authorList>
    </citation>
    <scope>NUCLEOTIDE SEQUENCE</scope>
    <source>
        <strain evidence="2">BCRC 34381</strain>
    </source>
</reference>
<protein>
    <submittedName>
        <fullName evidence="2">Uncharacterized protein</fullName>
    </submittedName>
</protein>
<comment type="caution">
    <text evidence="2">The sequence shown here is derived from an EMBL/GenBank/DDBJ whole genome shotgun (WGS) entry which is preliminary data.</text>
</comment>
<gene>
    <name evidence="2" type="ORF">LPJ61_004383</name>
</gene>
<keyword evidence="3" id="KW-1185">Reference proteome</keyword>
<evidence type="ECO:0000256" key="1">
    <source>
        <dbReference type="SAM" id="MobiDB-lite"/>
    </source>
</evidence>
<dbReference type="AlphaFoldDB" id="A0A9W7YAY0"/>
<feature type="compositionally biased region" description="Low complexity" evidence="1">
    <location>
        <begin position="32"/>
        <end position="45"/>
    </location>
</feature>
<organism evidence="2 3">
    <name type="scientific">Coemansia biformis</name>
    <dbReference type="NCBI Taxonomy" id="1286918"/>
    <lineage>
        <taxon>Eukaryota</taxon>
        <taxon>Fungi</taxon>
        <taxon>Fungi incertae sedis</taxon>
        <taxon>Zoopagomycota</taxon>
        <taxon>Kickxellomycotina</taxon>
        <taxon>Kickxellomycetes</taxon>
        <taxon>Kickxellales</taxon>
        <taxon>Kickxellaceae</taxon>
        <taxon>Coemansia</taxon>
    </lineage>
</organism>
<proteinExistence type="predicted"/>
<evidence type="ECO:0000313" key="3">
    <source>
        <dbReference type="Proteomes" id="UP001143981"/>
    </source>
</evidence>
<feature type="compositionally biased region" description="Polar residues" evidence="1">
    <location>
        <begin position="185"/>
        <end position="205"/>
    </location>
</feature>
<feature type="compositionally biased region" description="Basic and acidic residues" evidence="1">
    <location>
        <begin position="472"/>
        <end position="482"/>
    </location>
</feature>
<sequence length="606" mass="65565">MQQQPAVPNVTVVDSPLRPSQYSPSQKSQHYPSQPHLQQNSQHQQGGTGYLPSIPESYSVDLDGAGPQPYPSIAQIPTSHPHSLPQHYSSGTMHLPANQPYQAVQHSGSFVPPDSHGGMPRPPPTPMPPHFAPSMVQPHGPKFMSTLASIPLIGGLFGRKNKQHLRPSQPGPYVDSLYSGHGPQRFNSRPSVPGSSYFTRPSSAMSGYSGHPHQQQHHGSPVNPQNILEKLKGSGRWYITPLVAFMARETLKREVAPLVGRYAMRYPLVEAEESAALKVLAKARENKGVVQSGPMRAMDAREFKHAAKGLNYSSLDQRLENAFVPRFSKLRKYRRAPEVWDDNEAHDIAQGVQARVRGTVGAAGGRLPGEPTLRGGGRGARDREPILGSGASGPYADSYQASSYHENGDHGNVQPMSQPLAYRLAGFLTRLVGPRQTEVRPQSEASYLDHSAADSRRHTSLINPQPRGMSRLPEDDHARVDMPGRANGSGWANDSHVHSGRGGGADDDGDAHSANESELRSLHREPSLDEPAMHHDEKRDGPAAPGNSLGARLRRFFAGPTATANVAANANVVEEYANAAVLNTAVQQPPPPMPEEPLAGDVNPFA</sequence>
<dbReference type="EMBL" id="JANBOI010000974">
    <property type="protein sequence ID" value="KAJ1727809.1"/>
    <property type="molecule type" value="Genomic_DNA"/>
</dbReference>
<name>A0A9W7YAY0_9FUNG</name>
<feature type="region of interest" description="Disordered" evidence="1">
    <location>
        <begin position="437"/>
        <end position="547"/>
    </location>
</feature>
<feature type="compositionally biased region" description="Polar residues" evidence="1">
    <location>
        <begin position="18"/>
        <end position="31"/>
    </location>
</feature>
<feature type="region of interest" description="Disordered" evidence="1">
    <location>
        <begin position="182"/>
        <end position="221"/>
    </location>
</feature>
<feature type="compositionally biased region" description="Low complexity" evidence="1">
    <location>
        <begin position="206"/>
        <end position="221"/>
    </location>
</feature>
<feature type="non-terminal residue" evidence="2">
    <location>
        <position position="606"/>
    </location>
</feature>
<evidence type="ECO:0000313" key="2">
    <source>
        <dbReference type="EMBL" id="KAJ1727809.1"/>
    </source>
</evidence>
<feature type="region of interest" description="Disordered" evidence="1">
    <location>
        <begin position="587"/>
        <end position="606"/>
    </location>
</feature>
<feature type="compositionally biased region" description="Basic and acidic residues" evidence="1">
    <location>
        <begin position="510"/>
        <end position="541"/>
    </location>
</feature>
<feature type="region of interest" description="Disordered" evidence="1">
    <location>
        <begin position="1"/>
        <end position="67"/>
    </location>
</feature>
<accession>A0A9W7YAY0</accession>